<name>A0A2I1GN22_9GLOM</name>
<dbReference type="VEuPathDB" id="FungiDB:FUN_023169"/>
<evidence type="ECO:0000313" key="6">
    <source>
        <dbReference type="Proteomes" id="UP000234323"/>
    </source>
</evidence>
<evidence type="ECO:0000313" key="3">
    <source>
        <dbReference type="EMBL" id="PKY48049.1"/>
    </source>
</evidence>
<dbReference type="Proteomes" id="UP000233469">
    <property type="component" value="Unassembled WGS sequence"/>
</dbReference>
<dbReference type="AlphaFoldDB" id="A0A2I1GN22"/>
<reference evidence="1 4" key="3">
    <citation type="submission" date="2017-10" db="EMBL/GenBank/DDBJ databases">
        <title>Genome analyses suggest a sexual origin of heterokaryosis in a supposedly ancient asexual fungus.</title>
        <authorList>
            <person name="Corradi N."/>
            <person name="Sedzielewska K."/>
            <person name="Noel J."/>
            <person name="Charron P."/>
            <person name="Farinelli L."/>
            <person name="Marton T."/>
            <person name="Kruger M."/>
            <person name="Pelin A."/>
            <person name="Brachmann A."/>
            <person name="Corradi N."/>
        </authorList>
    </citation>
    <scope>NUCLEOTIDE SEQUENCE [LARGE SCALE GENOMIC DNA]</scope>
    <source>
        <strain evidence="1 4">A1</strain>
    </source>
</reference>
<evidence type="ECO:0000313" key="4">
    <source>
        <dbReference type="Proteomes" id="UP000232688"/>
    </source>
</evidence>
<dbReference type="EMBL" id="LLXL01000105">
    <property type="protein sequence ID" value="PKK77897.1"/>
    <property type="molecule type" value="Genomic_DNA"/>
</dbReference>
<protein>
    <submittedName>
        <fullName evidence="3">Uncharacterized protein</fullName>
    </submittedName>
</protein>
<dbReference type="Proteomes" id="UP000232688">
    <property type="component" value="Unassembled WGS sequence"/>
</dbReference>
<dbReference type="EMBL" id="LLXH01000532">
    <property type="protein sequence ID" value="PKC65543.1"/>
    <property type="molecule type" value="Genomic_DNA"/>
</dbReference>
<evidence type="ECO:0000313" key="1">
    <source>
        <dbReference type="EMBL" id="PKC65543.1"/>
    </source>
</evidence>
<proteinExistence type="predicted"/>
<reference evidence="3 6" key="1">
    <citation type="submission" date="2015-10" db="EMBL/GenBank/DDBJ databases">
        <title>Genome analyses suggest a sexual origin of heterokaryosis in a supposedly ancient asexual fungus.</title>
        <authorList>
            <person name="Ropars J."/>
            <person name="Sedzielewska K."/>
            <person name="Noel J."/>
            <person name="Charron P."/>
            <person name="Farinelli L."/>
            <person name="Marton T."/>
            <person name="Kruger M."/>
            <person name="Pelin A."/>
            <person name="Brachmann A."/>
            <person name="Corradi N."/>
        </authorList>
    </citation>
    <scope>NUCLEOTIDE SEQUENCE [LARGE SCALE GENOMIC DNA]</scope>
    <source>
        <strain evidence="3 6">A4</strain>
        <strain evidence="2 5">C2</strain>
    </source>
</reference>
<keyword evidence="6" id="KW-1185">Reference proteome</keyword>
<dbReference type="Proteomes" id="UP000234323">
    <property type="component" value="Unassembled WGS sequence"/>
</dbReference>
<accession>A0A2I1GN22</accession>
<sequence length="106" mass="13055">MKSNSNFITIAFHNIFENHKDYLKIMVDHVIINDFTSLREIRFQKDFFNRDHIENFQRWLNDELNYVIDNYSSSGNGNNILKELKVSEIKPYNKNFNSYWYKWEEY</sequence>
<organism evidence="3 6">
    <name type="scientific">Rhizophagus irregularis</name>
    <dbReference type="NCBI Taxonomy" id="588596"/>
    <lineage>
        <taxon>Eukaryota</taxon>
        <taxon>Fungi</taxon>
        <taxon>Fungi incertae sedis</taxon>
        <taxon>Mucoromycota</taxon>
        <taxon>Glomeromycotina</taxon>
        <taxon>Glomeromycetes</taxon>
        <taxon>Glomerales</taxon>
        <taxon>Glomeraceae</taxon>
        <taxon>Rhizophagus</taxon>
    </lineage>
</organism>
<dbReference type="EMBL" id="LLXI01000597">
    <property type="protein sequence ID" value="PKY48049.1"/>
    <property type="molecule type" value="Genomic_DNA"/>
</dbReference>
<evidence type="ECO:0000313" key="2">
    <source>
        <dbReference type="EMBL" id="PKK77897.1"/>
    </source>
</evidence>
<comment type="caution">
    <text evidence="3">The sequence shown here is derived from an EMBL/GenBank/DDBJ whole genome shotgun (WGS) entry which is preliminary data.</text>
</comment>
<evidence type="ECO:0000313" key="5">
    <source>
        <dbReference type="Proteomes" id="UP000233469"/>
    </source>
</evidence>
<reference evidence="4 5" key="2">
    <citation type="submission" date="2017-10" db="EMBL/GenBank/DDBJ databases">
        <title>Extensive intraspecific genome diversity in a model arbuscular mycorrhizal fungus.</title>
        <authorList>
            <person name="Chen E.C.H."/>
            <person name="Morin E."/>
            <person name="Baudet D."/>
            <person name="Noel J."/>
            <person name="Ndikumana S."/>
            <person name="Charron P."/>
            <person name="St-Onge C."/>
            <person name="Giorgi J."/>
            <person name="Grigoriev I.V."/>
            <person name="Roux C."/>
            <person name="Martin F.M."/>
            <person name="Corradi N."/>
        </authorList>
    </citation>
    <scope>NUCLEOTIDE SEQUENCE [LARGE SCALE GENOMIC DNA]</scope>
    <source>
        <strain evidence="1 4">A1</strain>
        <strain evidence="2 5">C2</strain>
    </source>
</reference>
<dbReference type="VEuPathDB" id="FungiDB:RhiirA1_420302"/>
<dbReference type="VEuPathDB" id="FungiDB:RhiirFUN_001241"/>
<gene>
    <name evidence="1" type="ORF">RhiirA1_420302</name>
    <name evidence="3" type="ORF">RhiirA4_404084</name>
    <name evidence="2" type="ORF">RhiirC2_730955</name>
</gene>